<proteinExistence type="predicted"/>
<accession>C7RRU3</accession>
<protein>
    <submittedName>
        <fullName evidence="2">Uncharacterized protein</fullName>
    </submittedName>
</protein>
<dbReference type="EMBL" id="CP001715">
    <property type="protein sequence ID" value="ACV34582.1"/>
    <property type="molecule type" value="Genomic_DNA"/>
</dbReference>
<evidence type="ECO:0000256" key="1">
    <source>
        <dbReference type="SAM" id="SignalP"/>
    </source>
</evidence>
<gene>
    <name evidence="2" type="ordered locus">CAP2UW1_1255</name>
</gene>
<reference evidence="2" key="1">
    <citation type="submission" date="2009-08" db="EMBL/GenBank/DDBJ databases">
        <authorList>
            <consortium name="US DOE Joint Genome Institute"/>
            <person name="Lucas S."/>
            <person name="Copeland A."/>
            <person name="Lapidus A."/>
            <person name="Glavina del Rio T."/>
            <person name="Dalin E."/>
            <person name="Tice H."/>
            <person name="Bruce D."/>
            <person name="Barry K."/>
            <person name="Pitluck S."/>
            <person name="Lowry S."/>
            <person name="Larimer F."/>
            <person name="Land M."/>
            <person name="Hauser L."/>
            <person name="Kyrpides N."/>
            <person name="Ivanova N."/>
            <person name="McMahon K.D."/>
            <person name="Hugenholtz P."/>
        </authorList>
    </citation>
    <scope>NUCLEOTIDE SEQUENCE</scope>
    <source>
        <strain evidence="2">UW-1</strain>
    </source>
</reference>
<feature type="signal peptide" evidence="1">
    <location>
        <begin position="1"/>
        <end position="23"/>
    </location>
</feature>
<sequence length="84" mass="8305" precursor="true">MKTIVMSLSAALVMMAAVTKADAVTCANGVYRAGCAGPNGAVVARKPVAVAPAPKAVVVAPAPRAVVVAPAAGCRYVNGVRVCR</sequence>
<name>C7RRU3_ACCRE</name>
<dbReference type="HOGENOM" id="CLU_192669_0_0_4"/>
<organism evidence="2">
    <name type="scientific">Accumulibacter regalis</name>
    <dbReference type="NCBI Taxonomy" id="522306"/>
    <lineage>
        <taxon>Bacteria</taxon>
        <taxon>Pseudomonadati</taxon>
        <taxon>Pseudomonadota</taxon>
        <taxon>Betaproteobacteria</taxon>
        <taxon>Candidatus Accumulibacter</taxon>
    </lineage>
</organism>
<reference evidence="2" key="2">
    <citation type="submission" date="2009-09" db="EMBL/GenBank/DDBJ databases">
        <title>Complete sequence of chromosome of Candidatus Accumulibacter phosphatis clade IIA str. UW-1.</title>
        <authorList>
            <consortium name="US DOE Joint Genome Institute"/>
            <person name="Martin H.G."/>
            <person name="Ivanova N."/>
            <person name="Kunin V."/>
            <person name="Warnecke F."/>
            <person name="Barry K."/>
            <person name="He S."/>
            <person name="Salamov A."/>
            <person name="Szeto E."/>
            <person name="Dalin E."/>
            <person name="Pangilinan J.L."/>
            <person name="Lapidus A."/>
            <person name="Lowry S."/>
            <person name="Kyrpides N.C."/>
            <person name="McMahon K.D."/>
            <person name="Hugenholtz P."/>
        </authorList>
    </citation>
    <scope>NUCLEOTIDE SEQUENCE [LARGE SCALE GENOMIC DNA]</scope>
    <source>
        <strain evidence="2">UW-1</strain>
    </source>
</reference>
<dbReference type="KEGG" id="app:CAP2UW1_1255"/>
<dbReference type="AlphaFoldDB" id="C7RRU3"/>
<keyword evidence="1" id="KW-0732">Signal</keyword>
<evidence type="ECO:0000313" key="2">
    <source>
        <dbReference type="EMBL" id="ACV34582.1"/>
    </source>
</evidence>
<feature type="chain" id="PRO_5002982930" evidence="1">
    <location>
        <begin position="24"/>
        <end position="84"/>
    </location>
</feature>